<dbReference type="EMBL" id="QANS01000003">
    <property type="protein sequence ID" value="PTU31222.1"/>
    <property type="molecule type" value="Genomic_DNA"/>
</dbReference>
<evidence type="ECO:0000313" key="2">
    <source>
        <dbReference type="EMBL" id="PTU31222.1"/>
    </source>
</evidence>
<keyword evidence="3" id="KW-1185">Reference proteome</keyword>
<proteinExistence type="predicted"/>
<dbReference type="InterPro" id="IPR021242">
    <property type="entry name" value="DUF2799"/>
</dbReference>
<dbReference type="PROSITE" id="PS51257">
    <property type="entry name" value="PROKAR_LIPOPROTEIN"/>
    <property type="match status" value="1"/>
</dbReference>
<name>A0A2T5MF70_9GAMM</name>
<dbReference type="AlphaFoldDB" id="A0A2T5MF70"/>
<comment type="caution">
    <text evidence="2">The sequence shown here is derived from an EMBL/GenBank/DDBJ whole genome shotgun (WGS) entry which is preliminary data.</text>
</comment>
<dbReference type="Pfam" id="PF10973">
    <property type="entry name" value="DUF2799"/>
    <property type="match status" value="1"/>
</dbReference>
<gene>
    <name evidence="2" type="ORF">CJD38_07670</name>
</gene>
<accession>A0A2T5MF70</accession>
<feature type="signal peptide" evidence="1">
    <location>
        <begin position="1"/>
        <end position="22"/>
    </location>
</feature>
<sequence>MKHMKRALPLLLVLLLSSCATLSESECRAIDWRELGRAEGAQGYESARLGSHMDACRRYNIAPDADAYRVGREEGLRQYCTLENALQLGINGSGYHQVCGGENGAQFAVIYRRGTALRAVKNDIQEVQGLIDSARRAQDGLKDLDLYKQMDQNARYLEREKSFIQSQYGQAERAVNAGFDPPYYDDGGWRSGIPYPNAVREAEKYR</sequence>
<evidence type="ECO:0000256" key="1">
    <source>
        <dbReference type="SAM" id="SignalP"/>
    </source>
</evidence>
<evidence type="ECO:0008006" key="4">
    <source>
        <dbReference type="Google" id="ProtNLM"/>
    </source>
</evidence>
<reference evidence="2 3" key="1">
    <citation type="submission" date="2018-04" db="EMBL/GenBank/DDBJ databases">
        <title>Novel species isolated from glacier.</title>
        <authorList>
            <person name="Liu Q."/>
            <person name="Xin Y.-H."/>
        </authorList>
    </citation>
    <scope>NUCLEOTIDE SEQUENCE [LARGE SCALE GENOMIC DNA]</scope>
    <source>
        <strain evidence="2 3">GT1R17</strain>
    </source>
</reference>
<dbReference type="Proteomes" id="UP000244248">
    <property type="component" value="Unassembled WGS sequence"/>
</dbReference>
<feature type="chain" id="PRO_5015586145" description="DUF2799 domain-containing protein" evidence="1">
    <location>
        <begin position="23"/>
        <end position="206"/>
    </location>
</feature>
<protein>
    <recommendedName>
        <fullName evidence="4">DUF2799 domain-containing protein</fullName>
    </recommendedName>
</protein>
<evidence type="ECO:0000313" key="3">
    <source>
        <dbReference type="Proteomes" id="UP000244248"/>
    </source>
</evidence>
<keyword evidence="1" id="KW-0732">Signal</keyword>
<organism evidence="2 3">
    <name type="scientific">Stenotrophobium rhamnosiphilum</name>
    <dbReference type="NCBI Taxonomy" id="2029166"/>
    <lineage>
        <taxon>Bacteria</taxon>
        <taxon>Pseudomonadati</taxon>
        <taxon>Pseudomonadota</taxon>
        <taxon>Gammaproteobacteria</taxon>
        <taxon>Nevskiales</taxon>
        <taxon>Nevskiaceae</taxon>
        <taxon>Stenotrophobium</taxon>
    </lineage>
</organism>